<dbReference type="Pfam" id="PF00534">
    <property type="entry name" value="Glycos_transf_1"/>
    <property type="match status" value="1"/>
</dbReference>
<organism evidence="4 5">
    <name type="scientific">Paenibacillus popilliae</name>
    <name type="common">Bacillus popilliae</name>
    <dbReference type="NCBI Taxonomy" id="78057"/>
    <lineage>
        <taxon>Bacteria</taxon>
        <taxon>Bacillati</taxon>
        <taxon>Bacillota</taxon>
        <taxon>Bacilli</taxon>
        <taxon>Bacillales</taxon>
        <taxon>Paenibacillaceae</taxon>
        <taxon>Paenibacillus</taxon>
    </lineage>
</organism>
<dbReference type="PANTHER" id="PTHR46401">
    <property type="entry name" value="GLYCOSYLTRANSFERASE WBBK-RELATED"/>
    <property type="match status" value="1"/>
</dbReference>
<name>A0ABY3AMD2_PAEPP</name>
<reference evidence="4 5" key="1">
    <citation type="submission" date="2018-03" db="EMBL/GenBank/DDBJ databases">
        <title>Aerobic endospore-forming bacteria genome sequencing and assembly.</title>
        <authorList>
            <person name="Cavalcante D.A."/>
            <person name="Driks A."/>
            <person name="Putonti C."/>
            <person name="De-Souza M.T."/>
        </authorList>
    </citation>
    <scope>NUCLEOTIDE SEQUENCE [LARGE SCALE GENOMIC DNA]</scope>
    <source>
        <strain evidence="4 5">SDF0028</strain>
    </source>
</reference>
<feature type="domain" description="Glycosyl transferase family 1" evidence="2">
    <location>
        <begin position="198"/>
        <end position="349"/>
    </location>
</feature>
<comment type="caution">
    <text evidence="4">The sequence shown here is derived from an EMBL/GenBank/DDBJ whole genome shotgun (WGS) entry which is preliminary data.</text>
</comment>
<dbReference type="EMBL" id="SADY01000005">
    <property type="protein sequence ID" value="TQR43697.1"/>
    <property type="molecule type" value="Genomic_DNA"/>
</dbReference>
<dbReference type="Proteomes" id="UP000316208">
    <property type="component" value="Unassembled WGS sequence"/>
</dbReference>
<protein>
    <submittedName>
        <fullName evidence="4">Glycosyltransferase family 1 protein</fullName>
    </submittedName>
</protein>
<dbReference type="InterPro" id="IPR028098">
    <property type="entry name" value="Glyco_trans_4-like_N"/>
</dbReference>
<dbReference type="InterPro" id="IPR001296">
    <property type="entry name" value="Glyco_trans_1"/>
</dbReference>
<proteinExistence type="predicted"/>
<sequence length="374" mass="42893">MKILMDGVSLLSYKTGVGYYTSNLFKYLNLLYSDDIKLICNGLRPPWKIKLNDSTLYKIPYPFEKLKKVNQDKLFSLGKLEYFCGNFDIYHGTNFSLLPTRKAKRVVTIHDLSFLKFPDLLSKSIVEHHTKWALRSIREADAIITVSKSVKQELVEMLNVAPELIEYTHLAASERFIRRNDDEKFKYLQLKYSLPGSFLLFVGTLEYRKNIKRLIQAYELAKREYGLKEEFVLIGKDGIGCEEIHQLIDKYGLSDSVRIMGYVDGEDLPYIYNMATALMYASLYEGFGLPIIEAMQSGLPVITSNLSSMPEVAGHGAILVNPYDVDEIAYSMFEICSNKVLRQKIIAQGLLQSSQFNWTATASNTMNIYRKLYE</sequence>
<evidence type="ECO:0000313" key="5">
    <source>
        <dbReference type="Proteomes" id="UP000316208"/>
    </source>
</evidence>
<keyword evidence="5" id="KW-1185">Reference proteome</keyword>
<evidence type="ECO:0000313" key="4">
    <source>
        <dbReference type="EMBL" id="TQR43697.1"/>
    </source>
</evidence>
<gene>
    <name evidence="4" type="ORF">C7Y44_16275</name>
</gene>
<evidence type="ECO:0000259" key="3">
    <source>
        <dbReference type="Pfam" id="PF13439"/>
    </source>
</evidence>
<dbReference type="Pfam" id="PF13439">
    <property type="entry name" value="Glyco_transf_4"/>
    <property type="match status" value="1"/>
</dbReference>
<dbReference type="SUPFAM" id="SSF53756">
    <property type="entry name" value="UDP-Glycosyltransferase/glycogen phosphorylase"/>
    <property type="match status" value="1"/>
</dbReference>
<dbReference type="PANTHER" id="PTHR46401:SF2">
    <property type="entry name" value="GLYCOSYLTRANSFERASE WBBK-RELATED"/>
    <property type="match status" value="1"/>
</dbReference>
<evidence type="ECO:0000259" key="2">
    <source>
        <dbReference type="Pfam" id="PF00534"/>
    </source>
</evidence>
<accession>A0ABY3AMD2</accession>
<evidence type="ECO:0000256" key="1">
    <source>
        <dbReference type="ARBA" id="ARBA00022679"/>
    </source>
</evidence>
<feature type="domain" description="Glycosyltransferase subfamily 4-like N-terminal" evidence="3">
    <location>
        <begin position="16"/>
        <end position="166"/>
    </location>
</feature>
<keyword evidence="1" id="KW-0808">Transferase</keyword>
<dbReference type="Gene3D" id="3.40.50.2000">
    <property type="entry name" value="Glycogen Phosphorylase B"/>
    <property type="match status" value="2"/>
</dbReference>
<dbReference type="CDD" id="cd03809">
    <property type="entry name" value="GT4_MtfB-like"/>
    <property type="match status" value="1"/>
</dbReference>
<dbReference type="RefSeq" id="WP_142544778.1">
    <property type="nucleotide sequence ID" value="NZ_SADY01000005.1"/>
</dbReference>